<dbReference type="Proteomes" id="UP000249204">
    <property type="component" value="Unassembled WGS sequence"/>
</dbReference>
<dbReference type="RefSeq" id="WP_111269693.1">
    <property type="nucleotide sequence ID" value="NZ_QKWW01000022.1"/>
</dbReference>
<proteinExistence type="predicted"/>
<evidence type="ECO:0000313" key="2">
    <source>
        <dbReference type="Proteomes" id="UP000249204"/>
    </source>
</evidence>
<organism evidence="1 2">
    <name type="scientific">Paenibacillus silvae</name>
    <dbReference type="NCBI Taxonomy" id="1325358"/>
    <lineage>
        <taxon>Bacteria</taxon>
        <taxon>Bacillati</taxon>
        <taxon>Bacillota</taxon>
        <taxon>Bacilli</taxon>
        <taxon>Bacillales</taxon>
        <taxon>Paenibacillaceae</taxon>
        <taxon>Paenibacillus</taxon>
    </lineage>
</organism>
<name>A0A2W6NK29_9BACL</name>
<dbReference type="AlphaFoldDB" id="A0A2W6NK29"/>
<comment type="caution">
    <text evidence="1">The sequence shown here is derived from an EMBL/GenBank/DDBJ whole genome shotgun (WGS) entry which is preliminary data.</text>
</comment>
<accession>A0A2W6NK29</accession>
<reference evidence="1 2" key="1">
    <citation type="submission" date="2018-06" db="EMBL/GenBank/DDBJ databases">
        <title>Isolation of heavy metals resistant Paenibacillus silvae NC2 from Gold-Copper mine in ZiJin, China.</title>
        <authorList>
            <person name="Xu J."/>
            <person name="Mazhar H.S."/>
            <person name="Rensing C."/>
        </authorList>
    </citation>
    <scope>NUCLEOTIDE SEQUENCE [LARGE SCALE GENOMIC DNA]</scope>
    <source>
        <strain evidence="1 2">NC2</strain>
    </source>
</reference>
<protein>
    <submittedName>
        <fullName evidence="1">Uncharacterized protein</fullName>
    </submittedName>
</protein>
<evidence type="ECO:0000313" key="1">
    <source>
        <dbReference type="EMBL" id="PZT56194.1"/>
    </source>
</evidence>
<dbReference type="EMBL" id="QKWW01000022">
    <property type="protein sequence ID" value="PZT56194.1"/>
    <property type="molecule type" value="Genomic_DNA"/>
</dbReference>
<gene>
    <name evidence="1" type="ORF">DN757_07730</name>
</gene>
<sequence length="65" mass="7586">MQNSSIIFKVPEQNELLTERFKTHKTLFNRDVLNGVLSIFDEVADKGDEGIRSLTMKYEMKLPIR</sequence>